<keyword evidence="5" id="KW-0812">Transmembrane</keyword>
<accession>A0ABW5P3J2</accession>
<dbReference type="RefSeq" id="WP_386845069.1">
    <property type="nucleotide sequence ID" value="NZ_JBHUMK010000037.1"/>
</dbReference>
<dbReference type="SUPFAM" id="SSF54523">
    <property type="entry name" value="Pili subunits"/>
    <property type="match status" value="1"/>
</dbReference>
<comment type="caution">
    <text evidence="6">The sequence shown here is derived from an EMBL/GenBank/DDBJ whole genome shotgun (WGS) entry which is preliminary data.</text>
</comment>
<proteinExistence type="predicted"/>
<gene>
    <name evidence="6" type="ORF">ACFSR9_09030</name>
</gene>
<dbReference type="Proteomes" id="UP001597475">
    <property type="component" value="Unassembled WGS sequence"/>
</dbReference>
<evidence type="ECO:0000256" key="4">
    <source>
        <dbReference type="ARBA" id="ARBA00023237"/>
    </source>
</evidence>
<keyword evidence="4" id="KW-0998">Cell outer membrane</keyword>
<evidence type="ECO:0000313" key="7">
    <source>
        <dbReference type="Proteomes" id="UP001597475"/>
    </source>
</evidence>
<dbReference type="InterPro" id="IPR012902">
    <property type="entry name" value="N_methyl_site"/>
</dbReference>
<keyword evidence="5" id="KW-1133">Transmembrane helix</keyword>
<evidence type="ECO:0000313" key="6">
    <source>
        <dbReference type="EMBL" id="MFD2609580.1"/>
    </source>
</evidence>
<name>A0ABW5P3J2_9DEIO</name>
<evidence type="ECO:0000256" key="3">
    <source>
        <dbReference type="ARBA" id="ARBA00022764"/>
    </source>
</evidence>
<keyword evidence="7" id="KW-1185">Reference proteome</keyword>
<evidence type="ECO:0000256" key="2">
    <source>
        <dbReference type="ARBA" id="ARBA00004418"/>
    </source>
</evidence>
<dbReference type="NCBIfam" id="TIGR02532">
    <property type="entry name" value="IV_pilin_GFxxxE"/>
    <property type="match status" value="1"/>
</dbReference>
<protein>
    <submittedName>
        <fullName evidence="6">Type II secretion system protein J</fullName>
    </submittedName>
</protein>
<dbReference type="Pfam" id="PF07963">
    <property type="entry name" value="N_methyl"/>
    <property type="match status" value="1"/>
</dbReference>
<reference evidence="7" key="1">
    <citation type="journal article" date="2019" name="Int. J. Syst. Evol. Microbiol.">
        <title>The Global Catalogue of Microorganisms (GCM) 10K type strain sequencing project: providing services to taxonomists for standard genome sequencing and annotation.</title>
        <authorList>
            <consortium name="The Broad Institute Genomics Platform"/>
            <consortium name="The Broad Institute Genome Sequencing Center for Infectious Disease"/>
            <person name="Wu L."/>
            <person name="Ma J."/>
        </authorList>
    </citation>
    <scope>NUCLEOTIDE SEQUENCE [LARGE SCALE GENOMIC DNA]</scope>
    <source>
        <strain evidence="7">KCTC 33842</strain>
    </source>
</reference>
<comment type="subcellular location">
    <subcellularLocation>
        <location evidence="1">Cell outer membrane</location>
        <topology evidence="1">Single-pass membrane protein</topology>
    </subcellularLocation>
    <subcellularLocation>
        <location evidence="2">Periplasm</location>
    </subcellularLocation>
</comment>
<dbReference type="InterPro" id="IPR045584">
    <property type="entry name" value="Pilin-like"/>
</dbReference>
<keyword evidence="3" id="KW-0574">Periplasm</keyword>
<feature type="transmembrane region" description="Helical" evidence="5">
    <location>
        <begin position="12"/>
        <end position="33"/>
    </location>
</feature>
<keyword evidence="5" id="KW-0472">Membrane</keyword>
<dbReference type="EMBL" id="JBHUMK010000037">
    <property type="protein sequence ID" value="MFD2609580.1"/>
    <property type="molecule type" value="Genomic_DNA"/>
</dbReference>
<evidence type="ECO:0000256" key="5">
    <source>
        <dbReference type="SAM" id="Phobius"/>
    </source>
</evidence>
<evidence type="ECO:0000256" key="1">
    <source>
        <dbReference type="ARBA" id="ARBA00004203"/>
    </source>
</evidence>
<organism evidence="6 7">
    <name type="scientific">Deinococcus taklimakanensis</name>
    <dbReference type="NCBI Taxonomy" id="536443"/>
    <lineage>
        <taxon>Bacteria</taxon>
        <taxon>Thermotogati</taxon>
        <taxon>Deinococcota</taxon>
        <taxon>Deinococci</taxon>
        <taxon>Deinococcales</taxon>
        <taxon>Deinococcaceae</taxon>
        <taxon>Deinococcus</taxon>
    </lineage>
</organism>
<sequence length="284" mass="30548">MQRKPSTNGFTLLELLVAMAILTVVLGLVFTSMSQGVDMQRRTERDVSLDASLRRVSQIVTQDIRNSPYGLLTSVPYASNATGFSVTKATDTAVQNAVGPSSGFRTSTTTSVIAQTGFTWPTNTTYLLINPVQANATLLTTSSAVTSSGSINLPHGTQINTVCLTANTIVQRVVPIGIQYNESQRMLYRQVHRPDATETVPLAYGVTAFSVNYIGTNGTSYTTLDDLRAAGTQINRMELNFTMARTKGSGEQMRSLSTTVEVPKLFTLTSNPLKFVPAGATLSC</sequence>